<proteinExistence type="predicted"/>
<keyword evidence="6" id="KW-1185">Reference proteome</keyword>
<reference evidence="5 6" key="1">
    <citation type="submission" date="2012-06" db="EMBL/GenBank/DDBJ databases">
        <title>Finished chromosome of genome of Crinalium epipsammum PCC 9333.</title>
        <authorList>
            <consortium name="US DOE Joint Genome Institute"/>
            <person name="Gugger M."/>
            <person name="Coursin T."/>
            <person name="Rippka R."/>
            <person name="Tandeau De Marsac N."/>
            <person name="Huntemann M."/>
            <person name="Wei C.-L."/>
            <person name="Han J."/>
            <person name="Detter J.C."/>
            <person name="Han C."/>
            <person name="Tapia R."/>
            <person name="Davenport K."/>
            <person name="Daligault H."/>
            <person name="Erkkila T."/>
            <person name="Gu W."/>
            <person name="Munk A.C.C."/>
            <person name="Teshima H."/>
            <person name="Xu Y."/>
            <person name="Chain P."/>
            <person name="Chen A."/>
            <person name="Krypides N."/>
            <person name="Mavromatis K."/>
            <person name="Markowitz V."/>
            <person name="Szeto E."/>
            <person name="Ivanova N."/>
            <person name="Mikhailova N."/>
            <person name="Ovchinnikova G."/>
            <person name="Pagani I."/>
            <person name="Pati A."/>
            <person name="Goodwin L."/>
            <person name="Peters L."/>
            <person name="Pitluck S."/>
            <person name="Woyke T."/>
            <person name="Kerfeld C."/>
        </authorList>
    </citation>
    <scope>NUCLEOTIDE SEQUENCE [LARGE SCALE GENOMIC DNA]</scope>
    <source>
        <strain evidence="5 6">PCC 9333</strain>
    </source>
</reference>
<evidence type="ECO:0000256" key="1">
    <source>
        <dbReference type="ARBA" id="ARBA00022553"/>
    </source>
</evidence>
<dbReference type="OrthoDB" id="9115at2"/>
<dbReference type="AlphaFoldDB" id="K9W1W0"/>
<dbReference type="eggNOG" id="COG0745">
    <property type="taxonomic scope" value="Bacteria"/>
</dbReference>
<feature type="modified residue" description="4-aspartylphosphate" evidence="3">
    <location>
        <position position="52"/>
    </location>
</feature>
<dbReference type="EMBL" id="CP003620">
    <property type="protein sequence ID" value="AFZ14353.1"/>
    <property type="molecule type" value="Genomic_DNA"/>
</dbReference>
<protein>
    <submittedName>
        <fullName evidence="5">Response regulator receiver protein</fullName>
    </submittedName>
</protein>
<feature type="domain" description="Response regulatory" evidence="4">
    <location>
        <begin position="3"/>
        <end position="117"/>
    </location>
</feature>
<evidence type="ECO:0000313" key="6">
    <source>
        <dbReference type="Proteomes" id="UP000010472"/>
    </source>
</evidence>
<dbReference type="PROSITE" id="PS50110">
    <property type="entry name" value="RESPONSE_REGULATORY"/>
    <property type="match status" value="1"/>
</dbReference>
<dbReference type="SMART" id="SM00448">
    <property type="entry name" value="REC"/>
    <property type="match status" value="1"/>
</dbReference>
<evidence type="ECO:0000313" key="5">
    <source>
        <dbReference type="EMBL" id="AFZ14353.1"/>
    </source>
</evidence>
<keyword evidence="1 3" id="KW-0597">Phosphoprotein</keyword>
<dbReference type="STRING" id="1173022.Cri9333_3528"/>
<gene>
    <name evidence="5" type="ORF">Cri9333_3528</name>
</gene>
<dbReference type="HOGENOM" id="CLU_000445_69_15_3"/>
<dbReference type="Proteomes" id="UP000010472">
    <property type="component" value="Chromosome"/>
</dbReference>
<evidence type="ECO:0000259" key="4">
    <source>
        <dbReference type="PROSITE" id="PS50110"/>
    </source>
</evidence>
<dbReference type="RefSeq" id="WP_015204458.1">
    <property type="nucleotide sequence ID" value="NC_019753.1"/>
</dbReference>
<dbReference type="PANTHER" id="PTHR44591">
    <property type="entry name" value="STRESS RESPONSE REGULATOR PROTEIN 1"/>
    <property type="match status" value="1"/>
</dbReference>
<evidence type="ECO:0000256" key="3">
    <source>
        <dbReference type="PROSITE-ProRule" id="PRU00169"/>
    </source>
</evidence>
<name>K9W1W0_9CYAN</name>
<dbReference type="Gene3D" id="3.40.50.2300">
    <property type="match status" value="1"/>
</dbReference>
<dbReference type="InterPro" id="IPR011006">
    <property type="entry name" value="CheY-like_superfamily"/>
</dbReference>
<dbReference type="KEGG" id="cep:Cri9333_3528"/>
<dbReference type="GO" id="GO:0000160">
    <property type="term" value="P:phosphorelay signal transduction system"/>
    <property type="evidence" value="ECO:0007669"/>
    <property type="project" value="UniProtKB-KW"/>
</dbReference>
<organism evidence="5 6">
    <name type="scientific">Crinalium epipsammum PCC 9333</name>
    <dbReference type="NCBI Taxonomy" id="1173022"/>
    <lineage>
        <taxon>Bacteria</taxon>
        <taxon>Bacillati</taxon>
        <taxon>Cyanobacteriota</taxon>
        <taxon>Cyanophyceae</taxon>
        <taxon>Gomontiellales</taxon>
        <taxon>Gomontiellaceae</taxon>
        <taxon>Crinalium</taxon>
    </lineage>
</organism>
<dbReference type="Pfam" id="PF00072">
    <property type="entry name" value="Response_reg"/>
    <property type="match status" value="1"/>
</dbReference>
<dbReference type="SUPFAM" id="SSF52172">
    <property type="entry name" value="CheY-like"/>
    <property type="match status" value="1"/>
</dbReference>
<dbReference type="PANTHER" id="PTHR44591:SF14">
    <property type="entry name" value="PROTEIN PILG"/>
    <property type="match status" value="1"/>
</dbReference>
<sequence length="123" mass="13393">MAKILLVDDSSMSRRMLRNILEKAGHQVIEAKDGISGIEAYFLNHPDLVLLDLVMEGMYGLDVLEKLRQLDSTVQVIIATADIQKSTRESAETAGAKAFVNKPFASAKVMEVVNTVLKGSGIC</sequence>
<dbReference type="InterPro" id="IPR001789">
    <property type="entry name" value="Sig_transdc_resp-reg_receiver"/>
</dbReference>
<keyword evidence="2" id="KW-0902">Two-component regulatory system</keyword>
<dbReference type="InterPro" id="IPR050595">
    <property type="entry name" value="Bact_response_regulator"/>
</dbReference>
<evidence type="ECO:0000256" key="2">
    <source>
        <dbReference type="ARBA" id="ARBA00023012"/>
    </source>
</evidence>
<accession>K9W1W0</accession>